<dbReference type="EMBL" id="CP061839">
    <property type="protein sequence ID" value="QOW59892.1"/>
    <property type="molecule type" value="Genomic_DNA"/>
</dbReference>
<dbReference type="Proteomes" id="UP000593915">
    <property type="component" value="Chromosome"/>
</dbReference>
<sequence length="217" mass="25769">MKRSLRIIGTSHEENGLTTVENLYKEITKIDLDVILEEIPVDMFSGIYERHLYPDSFEVQAVRKYIADRQCVNHFPIDIEKLPQLSASLSCGAIDTAVDEYIKRQTNRCFAKIITEKPEKLDTLGCKKMNSAFHRFLENLKQQAVKRYLLKHNKELHCRYEISYHFHFEIREYFMLEKIIYYLERYNSSLLIIGYSHIPTLTRKIKKVYKQIRVKIG</sequence>
<accession>A0A7S6WMN6</accession>
<name>A0A7S6WMN6_9SPIR</name>
<reference evidence="1 2" key="1">
    <citation type="submission" date="2020-09" db="EMBL/GenBank/DDBJ databases">
        <title>Characterization of Treponema spp. from bovine digital dermatitis in Korea.</title>
        <authorList>
            <person name="Espiritu H.M."/>
            <person name="Cho Y.I."/>
            <person name="Mamuad L."/>
        </authorList>
    </citation>
    <scope>NUCLEOTIDE SEQUENCE [LARGE SCALE GENOMIC DNA]</scope>
    <source>
        <strain evidence="1 2">KS1</strain>
    </source>
</reference>
<protein>
    <submittedName>
        <fullName evidence="1">Uncharacterized protein</fullName>
    </submittedName>
</protein>
<organism evidence="1 2">
    <name type="scientific">Treponema pedis</name>
    <dbReference type="NCBI Taxonomy" id="409322"/>
    <lineage>
        <taxon>Bacteria</taxon>
        <taxon>Pseudomonadati</taxon>
        <taxon>Spirochaetota</taxon>
        <taxon>Spirochaetia</taxon>
        <taxon>Spirochaetales</taxon>
        <taxon>Treponemataceae</taxon>
        <taxon>Treponema</taxon>
    </lineage>
</organism>
<proteinExistence type="predicted"/>
<evidence type="ECO:0000313" key="2">
    <source>
        <dbReference type="Proteomes" id="UP000593915"/>
    </source>
</evidence>
<dbReference type="AlphaFoldDB" id="A0A7S6WMN6"/>
<gene>
    <name evidence="1" type="ORF">IFE08_08450</name>
</gene>
<evidence type="ECO:0000313" key="1">
    <source>
        <dbReference type="EMBL" id="QOW59892.1"/>
    </source>
</evidence>
<dbReference type="RefSeq" id="WP_194075529.1">
    <property type="nucleotide sequence ID" value="NZ_CP061839.1"/>
</dbReference>